<dbReference type="AlphaFoldDB" id="X1C491"/>
<dbReference type="SUPFAM" id="SSF52833">
    <property type="entry name" value="Thioredoxin-like"/>
    <property type="match status" value="1"/>
</dbReference>
<dbReference type="Pfam" id="PF13911">
    <property type="entry name" value="AhpC-TSA_2"/>
    <property type="match status" value="1"/>
</dbReference>
<evidence type="ECO:0000313" key="1">
    <source>
        <dbReference type="EMBL" id="GAH02167.1"/>
    </source>
</evidence>
<organism evidence="1">
    <name type="scientific">marine sediment metagenome</name>
    <dbReference type="NCBI Taxonomy" id="412755"/>
    <lineage>
        <taxon>unclassified sequences</taxon>
        <taxon>metagenomes</taxon>
        <taxon>ecological metagenomes</taxon>
    </lineage>
</organism>
<evidence type="ECO:0008006" key="2">
    <source>
        <dbReference type="Google" id="ProtNLM"/>
    </source>
</evidence>
<comment type="caution">
    <text evidence="1">The sequence shown here is derived from an EMBL/GenBank/DDBJ whole genome shotgun (WGS) entry which is preliminary data.</text>
</comment>
<proteinExistence type="predicted"/>
<dbReference type="Gene3D" id="3.40.30.10">
    <property type="entry name" value="Glutaredoxin"/>
    <property type="match status" value="1"/>
</dbReference>
<dbReference type="InterPro" id="IPR032801">
    <property type="entry name" value="PXL2A/B/C"/>
</dbReference>
<dbReference type="EMBL" id="BART01029516">
    <property type="protein sequence ID" value="GAH02167.1"/>
    <property type="molecule type" value="Genomic_DNA"/>
</dbReference>
<dbReference type="InterPro" id="IPR036249">
    <property type="entry name" value="Thioredoxin-like_sf"/>
</dbReference>
<name>X1C491_9ZZZZ</name>
<protein>
    <recommendedName>
        <fullName evidence="2">Alkyl hydroperoxide reductase subunit C/ Thiol specific antioxidant domain-containing protein</fullName>
    </recommendedName>
</protein>
<reference evidence="1" key="1">
    <citation type="journal article" date="2014" name="Front. Microbiol.">
        <title>High frequency of phylogenetically diverse reductive dehalogenase-homologous genes in deep subseafloor sedimentary metagenomes.</title>
        <authorList>
            <person name="Kawai M."/>
            <person name="Futagami T."/>
            <person name="Toyoda A."/>
            <person name="Takaki Y."/>
            <person name="Nishi S."/>
            <person name="Hori S."/>
            <person name="Arai W."/>
            <person name="Tsubouchi T."/>
            <person name="Morono Y."/>
            <person name="Uchiyama I."/>
            <person name="Ito T."/>
            <person name="Fujiyama A."/>
            <person name="Inagaki F."/>
            <person name="Takami H."/>
        </authorList>
    </citation>
    <scope>NUCLEOTIDE SEQUENCE</scope>
    <source>
        <strain evidence="1">Expedition CK06-06</strain>
    </source>
</reference>
<accession>X1C491</accession>
<sequence>MAQLRHFKTALEARKTQVALISFGTTELTQAWVAETNASFHVLLDPELKAYQAYGLDQSMRRSWGIKVWLEYTRLMARGRKWRGIQGDSSQLGGDFIIDRDGIIRMAYRSHDPTDRPAASYILEKLEDINGYHLDEAKRIKIYK</sequence>
<gene>
    <name evidence="1" type="ORF">S01H4_51767</name>
</gene>